<dbReference type="InterPro" id="IPR007372">
    <property type="entry name" value="Lipid/polyisoprenoid-bd_YceI"/>
</dbReference>
<dbReference type="Gene3D" id="2.40.128.110">
    <property type="entry name" value="Lipid/polyisoprenoid-binding, YceI-like"/>
    <property type="match status" value="1"/>
</dbReference>
<name>A0A1L4D018_9BACT</name>
<keyword evidence="4" id="KW-1185">Reference proteome</keyword>
<dbReference type="SMART" id="SM00867">
    <property type="entry name" value="YceI"/>
    <property type="match status" value="1"/>
</dbReference>
<dbReference type="OrthoDB" id="5297222at2"/>
<feature type="chain" id="PRO_5009858179" description="Lipid/polyisoprenoid-binding YceI-like domain-containing protein" evidence="1">
    <location>
        <begin position="23"/>
        <end position="209"/>
    </location>
</feature>
<sequence>MKFKAMASALIGFVVLPSIAFAQNVKYELDPVHTNVGFGVRHLGINTVKGEFKKFSGTIEYDPKNPTKIKVVAEIDASSLDTGNEKRDEHVKSPDFLDVAKFQKITFVSKSAKPNGKNAMKVTGDLTIHGVTKTVVLDITDIAGPGLNPLDKKQHLGASASIKIVRQDYGITWNGNGMTGIAGEAAVGNDVKIQIDMDSVGEVAAGAKK</sequence>
<protein>
    <recommendedName>
        <fullName evidence="2">Lipid/polyisoprenoid-binding YceI-like domain-containing protein</fullName>
    </recommendedName>
</protein>
<reference evidence="3 4" key="1">
    <citation type="submission" date="2016-10" db="EMBL/GenBank/DDBJ databases">
        <title>Silvanigrella aquatica sp. nov., isolated from a freshwater lake located in the Black Forest, Germany, description of Silvanigrellaceae fam. nov., Silvanigrellales ord. nov., reclassification of the order Bdellovibrionales in the class Oligoflexia, reclassification of the families Bacteriovoracaceae and Halobacteriovoraceae in the new order Bacteriovoracales ord. nov., and reclassification of the family Pseudobacteriovoracaceae in the order Oligoflexiales.</title>
        <authorList>
            <person name="Hahn M.W."/>
            <person name="Schmidt J."/>
            <person name="Koll U."/>
            <person name="Rohde M."/>
            <person name="Verbag S."/>
            <person name="Pitt A."/>
            <person name="Nakai R."/>
            <person name="Naganuma T."/>
            <person name="Lang E."/>
        </authorList>
    </citation>
    <scope>NUCLEOTIDE SEQUENCE [LARGE SCALE GENOMIC DNA]</scope>
    <source>
        <strain evidence="3 4">MWH-Nonnen-W8red</strain>
    </source>
</reference>
<dbReference type="PANTHER" id="PTHR34406">
    <property type="entry name" value="PROTEIN YCEI"/>
    <property type="match status" value="1"/>
</dbReference>
<dbReference type="RefSeq" id="WP_148697277.1">
    <property type="nucleotide sequence ID" value="NZ_CP017834.1"/>
</dbReference>
<evidence type="ECO:0000313" key="4">
    <source>
        <dbReference type="Proteomes" id="UP000184731"/>
    </source>
</evidence>
<dbReference type="Pfam" id="PF04264">
    <property type="entry name" value="YceI"/>
    <property type="match status" value="1"/>
</dbReference>
<accession>A0A1L4D018</accession>
<dbReference type="Proteomes" id="UP000184731">
    <property type="component" value="Chromosome"/>
</dbReference>
<evidence type="ECO:0000256" key="1">
    <source>
        <dbReference type="SAM" id="SignalP"/>
    </source>
</evidence>
<feature type="domain" description="Lipid/polyisoprenoid-binding YceI-like" evidence="2">
    <location>
        <begin position="26"/>
        <end position="200"/>
    </location>
</feature>
<gene>
    <name evidence="3" type="ORF">AXG55_06310</name>
</gene>
<keyword evidence="1" id="KW-0732">Signal</keyword>
<evidence type="ECO:0000313" key="3">
    <source>
        <dbReference type="EMBL" id="APJ03538.1"/>
    </source>
</evidence>
<dbReference type="KEGG" id="saqi:AXG55_06310"/>
<feature type="signal peptide" evidence="1">
    <location>
        <begin position="1"/>
        <end position="22"/>
    </location>
</feature>
<proteinExistence type="predicted"/>
<dbReference type="AlphaFoldDB" id="A0A1L4D018"/>
<organism evidence="3 4">
    <name type="scientific">Silvanigrella aquatica</name>
    <dbReference type="NCBI Taxonomy" id="1915309"/>
    <lineage>
        <taxon>Bacteria</taxon>
        <taxon>Pseudomonadati</taxon>
        <taxon>Bdellovibrionota</taxon>
        <taxon>Oligoflexia</taxon>
        <taxon>Silvanigrellales</taxon>
        <taxon>Silvanigrellaceae</taxon>
        <taxon>Silvanigrella</taxon>
    </lineage>
</organism>
<dbReference type="EMBL" id="CP017834">
    <property type="protein sequence ID" value="APJ03538.1"/>
    <property type="molecule type" value="Genomic_DNA"/>
</dbReference>
<dbReference type="InterPro" id="IPR036761">
    <property type="entry name" value="TTHA0802/YceI-like_sf"/>
</dbReference>
<dbReference type="SUPFAM" id="SSF101874">
    <property type="entry name" value="YceI-like"/>
    <property type="match status" value="1"/>
</dbReference>
<evidence type="ECO:0000259" key="2">
    <source>
        <dbReference type="SMART" id="SM00867"/>
    </source>
</evidence>
<dbReference type="PANTHER" id="PTHR34406:SF1">
    <property type="entry name" value="PROTEIN YCEI"/>
    <property type="match status" value="1"/>
</dbReference>